<proteinExistence type="inferred from homology"/>
<keyword evidence="5 8" id="KW-0812">Transmembrane</keyword>
<feature type="transmembrane region" description="Helical" evidence="8">
    <location>
        <begin position="28"/>
        <end position="47"/>
    </location>
</feature>
<keyword evidence="4" id="KW-1003">Cell membrane</keyword>
<gene>
    <name evidence="9" type="ORF">JOC49_001761</name>
</gene>
<keyword evidence="6 8" id="KW-1133">Transmembrane helix</keyword>
<dbReference type="PANTHER" id="PTHR34702">
    <property type="entry name" value="NA(+)/H(+) ANTIPORTER SUBUNIT F1"/>
    <property type="match status" value="1"/>
</dbReference>
<evidence type="ECO:0000256" key="4">
    <source>
        <dbReference type="ARBA" id="ARBA00022475"/>
    </source>
</evidence>
<comment type="subcellular location">
    <subcellularLocation>
        <location evidence="1">Cell membrane</location>
        <topology evidence="1">Multi-pass membrane protein</topology>
    </subcellularLocation>
</comment>
<evidence type="ECO:0000313" key="10">
    <source>
        <dbReference type="Proteomes" id="UP000767854"/>
    </source>
</evidence>
<protein>
    <submittedName>
        <fullName evidence="9">Multicomponent Na+:H+ antiporter subunit F</fullName>
    </submittedName>
</protein>
<dbReference type="Proteomes" id="UP000767854">
    <property type="component" value="Unassembled WGS sequence"/>
</dbReference>
<dbReference type="Pfam" id="PF04066">
    <property type="entry name" value="MrpF_PhaF"/>
    <property type="match status" value="1"/>
</dbReference>
<evidence type="ECO:0000256" key="3">
    <source>
        <dbReference type="ARBA" id="ARBA00022448"/>
    </source>
</evidence>
<dbReference type="RefSeq" id="WP_204664419.1">
    <property type="nucleotide sequence ID" value="NZ_JAFBDT010000014.1"/>
</dbReference>
<organism evidence="9 10">
    <name type="scientific">Fusibacter tunisiensis</name>
    <dbReference type="NCBI Taxonomy" id="1008308"/>
    <lineage>
        <taxon>Bacteria</taxon>
        <taxon>Bacillati</taxon>
        <taxon>Bacillota</taxon>
        <taxon>Clostridia</taxon>
        <taxon>Eubacteriales</taxon>
        <taxon>Eubacteriales Family XII. Incertae Sedis</taxon>
        <taxon>Fusibacter</taxon>
    </lineage>
</organism>
<dbReference type="InterPro" id="IPR007208">
    <property type="entry name" value="MrpF/PhaF-like"/>
</dbReference>
<dbReference type="EMBL" id="JAFBDT010000014">
    <property type="protein sequence ID" value="MBM7562218.1"/>
    <property type="molecule type" value="Genomic_DNA"/>
</dbReference>
<evidence type="ECO:0000256" key="8">
    <source>
        <dbReference type="SAM" id="Phobius"/>
    </source>
</evidence>
<evidence type="ECO:0000313" key="9">
    <source>
        <dbReference type="EMBL" id="MBM7562218.1"/>
    </source>
</evidence>
<comment type="caution">
    <text evidence="9">The sequence shown here is derived from an EMBL/GenBank/DDBJ whole genome shotgun (WGS) entry which is preliminary data.</text>
</comment>
<keyword evidence="10" id="KW-1185">Reference proteome</keyword>
<sequence length="83" mass="9324">MAIAIFLLMIFSLLSALRVIIGPTIWDKLLGLNLVTAKLIVIIVLVASMQSKTYLLDLALVYALLSFIGIVFMSYYLQRKGRF</sequence>
<evidence type="ECO:0000256" key="2">
    <source>
        <dbReference type="ARBA" id="ARBA00009212"/>
    </source>
</evidence>
<reference evidence="9 10" key="1">
    <citation type="submission" date="2021-01" db="EMBL/GenBank/DDBJ databases">
        <title>Genomic Encyclopedia of Type Strains, Phase IV (KMG-IV): sequencing the most valuable type-strain genomes for metagenomic binning, comparative biology and taxonomic classification.</title>
        <authorList>
            <person name="Goeker M."/>
        </authorList>
    </citation>
    <scope>NUCLEOTIDE SEQUENCE [LARGE SCALE GENOMIC DNA]</scope>
    <source>
        <strain evidence="9 10">DSM 24436</strain>
    </source>
</reference>
<keyword evidence="7 8" id="KW-0472">Membrane</keyword>
<evidence type="ECO:0000256" key="5">
    <source>
        <dbReference type="ARBA" id="ARBA00022692"/>
    </source>
</evidence>
<comment type="similarity">
    <text evidence="2">Belongs to the CPA3 antiporters (TC 2.A.63) subunit F family.</text>
</comment>
<feature type="transmembrane region" description="Helical" evidence="8">
    <location>
        <begin position="54"/>
        <end position="77"/>
    </location>
</feature>
<evidence type="ECO:0000256" key="7">
    <source>
        <dbReference type="ARBA" id="ARBA00023136"/>
    </source>
</evidence>
<evidence type="ECO:0000256" key="6">
    <source>
        <dbReference type="ARBA" id="ARBA00022989"/>
    </source>
</evidence>
<name>A0ABS2MS58_9FIRM</name>
<dbReference type="PANTHER" id="PTHR34702:SF1">
    <property type="entry name" value="NA(+)_H(+) ANTIPORTER SUBUNIT F"/>
    <property type="match status" value="1"/>
</dbReference>
<keyword evidence="3" id="KW-0813">Transport</keyword>
<accession>A0ABS2MS58</accession>
<evidence type="ECO:0000256" key="1">
    <source>
        <dbReference type="ARBA" id="ARBA00004651"/>
    </source>
</evidence>